<proteinExistence type="predicted"/>
<reference evidence="3" key="1">
    <citation type="submission" date="2014-09" db="EMBL/GenBank/DDBJ databases">
        <authorList>
            <person name="Sharma Rahul"/>
            <person name="Thines Marco"/>
        </authorList>
    </citation>
    <scope>NUCLEOTIDE SEQUENCE [LARGE SCALE GENOMIC DNA]</scope>
</reference>
<evidence type="ECO:0000256" key="1">
    <source>
        <dbReference type="SAM" id="SignalP"/>
    </source>
</evidence>
<dbReference type="Proteomes" id="UP000054928">
    <property type="component" value="Unassembled WGS sequence"/>
</dbReference>
<accession>A0A0N7L8L5</accession>
<protein>
    <recommendedName>
        <fullName evidence="4">Secreted protein</fullName>
    </recommendedName>
</protein>
<dbReference type="RefSeq" id="XP_024586580.1">
    <property type="nucleotide sequence ID" value="XM_024721486.2"/>
</dbReference>
<dbReference type="EMBL" id="CCYD01003101">
    <property type="protein sequence ID" value="CEG50211.1"/>
    <property type="molecule type" value="Genomic_DNA"/>
</dbReference>
<keyword evidence="3" id="KW-1185">Reference proteome</keyword>
<evidence type="ECO:0000313" key="2">
    <source>
        <dbReference type="EMBL" id="CEG50211.1"/>
    </source>
</evidence>
<feature type="chain" id="PRO_5006015146" description="Secreted protein" evidence="1">
    <location>
        <begin position="21"/>
        <end position="78"/>
    </location>
</feature>
<name>A0A0N7L8L5_PLAHL</name>
<keyword evidence="1" id="KW-0732">Signal</keyword>
<evidence type="ECO:0000313" key="3">
    <source>
        <dbReference type="Proteomes" id="UP000054928"/>
    </source>
</evidence>
<organism evidence="2 3">
    <name type="scientific">Plasmopara halstedii</name>
    <name type="common">Downy mildew of sunflower</name>
    <dbReference type="NCBI Taxonomy" id="4781"/>
    <lineage>
        <taxon>Eukaryota</taxon>
        <taxon>Sar</taxon>
        <taxon>Stramenopiles</taxon>
        <taxon>Oomycota</taxon>
        <taxon>Peronosporomycetes</taxon>
        <taxon>Peronosporales</taxon>
        <taxon>Peronosporaceae</taxon>
        <taxon>Plasmopara</taxon>
    </lineage>
</organism>
<evidence type="ECO:0008006" key="4">
    <source>
        <dbReference type="Google" id="ProtNLM"/>
    </source>
</evidence>
<dbReference type="GeneID" id="36410296"/>
<feature type="signal peptide" evidence="1">
    <location>
        <begin position="1"/>
        <end position="20"/>
    </location>
</feature>
<sequence length="78" mass="8666">MLTLARLVFVSLPTPRETLATVIVDFERYADFCFGGLGNAVKASDIWTYTFIVCNVSCRPFLVLHELLSNCSTVSFAN</sequence>
<dbReference type="AlphaFoldDB" id="A0A0N7L8L5"/>